<dbReference type="Gene3D" id="3.40.980.10">
    <property type="entry name" value="MoaB/Mog-like domain"/>
    <property type="match status" value="1"/>
</dbReference>
<evidence type="ECO:0000313" key="9">
    <source>
        <dbReference type="Proteomes" id="UP000315226"/>
    </source>
</evidence>
<evidence type="ECO:0000313" key="8">
    <source>
        <dbReference type="EMBL" id="GEB54778.1"/>
    </source>
</evidence>
<evidence type="ECO:0000256" key="6">
    <source>
        <dbReference type="SAM" id="MobiDB-lite"/>
    </source>
</evidence>
<keyword evidence="5" id="KW-0479">Metal-binding</keyword>
<dbReference type="EMBL" id="BJMN01000003">
    <property type="protein sequence ID" value="GEB54778.1"/>
    <property type="molecule type" value="Genomic_DNA"/>
</dbReference>
<keyword evidence="5" id="KW-0501">Molybdenum cofactor biosynthesis</keyword>
<comment type="cofactor">
    <cofactor evidence="5">
        <name>Mg(2+)</name>
        <dbReference type="ChEBI" id="CHEBI:18420"/>
    </cofactor>
</comment>
<comment type="catalytic activity">
    <reaction evidence="4">
        <text>adenylyl-molybdopterin + molybdate = Mo-molybdopterin + AMP + H(+)</text>
        <dbReference type="Rhea" id="RHEA:35047"/>
        <dbReference type="ChEBI" id="CHEBI:15378"/>
        <dbReference type="ChEBI" id="CHEBI:36264"/>
        <dbReference type="ChEBI" id="CHEBI:62727"/>
        <dbReference type="ChEBI" id="CHEBI:71302"/>
        <dbReference type="ChEBI" id="CHEBI:456215"/>
        <dbReference type="EC" id="2.10.1.1"/>
    </reaction>
</comment>
<organism evidence="8 9">
    <name type="scientific">Streptomyces gardneri</name>
    <dbReference type="NCBI Taxonomy" id="66892"/>
    <lineage>
        <taxon>Bacteria</taxon>
        <taxon>Bacillati</taxon>
        <taxon>Actinomycetota</taxon>
        <taxon>Actinomycetes</taxon>
        <taxon>Kitasatosporales</taxon>
        <taxon>Streptomycetaceae</taxon>
        <taxon>Streptomyces</taxon>
    </lineage>
</organism>
<protein>
    <recommendedName>
        <fullName evidence="5">Molybdopterin molybdenumtransferase</fullName>
        <ecNumber evidence="5">2.10.1.1</ecNumber>
    </recommendedName>
</protein>
<comment type="caution">
    <text evidence="8">The sequence shown here is derived from an EMBL/GenBank/DDBJ whole genome shotgun (WGS) entry which is preliminary data.</text>
</comment>
<dbReference type="Pfam" id="PF03453">
    <property type="entry name" value="MoeA_N"/>
    <property type="match status" value="1"/>
</dbReference>
<dbReference type="Proteomes" id="UP000315226">
    <property type="component" value="Unassembled WGS sequence"/>
</dbReference>
<name>A0A4Y3RD23_9ACTN</name>
<dbReference type="SUPFAM" id="SSF63882">
    <property type="entry name" value="MoeA N-terminal region -like"/>
    <property type="match status" value="1"/>
</dbReference>
<keyword evidence="5" id="KW-0460">Magnesium</keyword>
<dbReference type="EC" id="2.10.1.1" evidence="5"/>
<comment type="function">
    <text evidence="1 5">Catalyzes the insertion of molybdate into adenylated molybdopterin with the concomitant release of AMP.</text>
</comment>
<comment type="pathway">
    <text evidence="5">Cofactor biosynthesis; molybdopterin biosynthesis.</text>
</comment>
<evidence type="ECO:0000256" key="4">
    <source>
        <dbReference type="ARBA" id="ARBA00047317"/>
    </source>
</evidence>
<evidence type="ECO:0000259" key="7">
    <source>
        <dbReference type="SMART" id="SM00852"/>
    </source>
</evidence>
<evidence type="ECO:0000256" key="3">
    <source>
        <dbReference type="ARBA" id="ARBA00022505"/>
    </source>
</evidence>
<evidence type="ECO:0000256" key="2">
    <source>
        <dbReference type="ARBA" id="ARBA00010763"/>
    </source>
</evidence>
<comment type="similarity">
    <text evidence="2 5">Belongs to the MoeA family.</text>
</comment>
<dbReference type="InterPro" id="IPR038987">
    <property type="entry name" value="MoeA-like"/>
</dbReference>
<proteinExistence type="inferred from homology"/>
<dbReference type="Gene3D" id="2.170.190.11">
    <property type="entry name" value="Molybdopterin biosynthesis moea protein, domain 3"/>
    <property type="match status" value="1"/>
</dbReference>
<dbReference type="GO" id="GO:0005829">
    <property type="term" value="C:cytosol"/>
    <property type="evidence" value="ECO:0007669"/>
    <property type="project" value="TreeGrafter"/>
</dbReference>
<dbReference type="PANTHER" id="PTHR10192">
    <property type="entry name" value="MOLYBDOPTERIN BIOSYNTHESIS PROTEIN"/>
    <property type="match status" value="1"/>
</dbReference>
<keyword evidence="3 5" id="KW-0500">Molybdenum</keyword>
<keyword evidence="5 8" id="KW-0808">Transferase</keyword>
<dbReference type="SMART" id="SM00852">
    <property type="entry name" value="MoCF_biosynth"/>
    <property type="match status" value="1"/>
</dbReference>
<dbReference type="Gene3D" id="2.40.340.10">
    <property type="entry name" value="MoeA, C-terminal, domain IV"/>
    <property type="match status" value="1"/>
</dbReference>
<keyword evidence="9" id="KW-1185">Reference proteome</keyword>
<reference evidence="8 9" key="1">
    <citation type="submission" date="2019-06" db="EMBL/GenBank/DDBJ databases">
        <title>Whole genome shotgun sequence of Streptomyces gardneri NBRC 12865.</title>
        <authorList>
            <person name="Hosoyama A."/>
            <person name="Uohara A."/>
            <person name="Ohji S."/>
            <person name="Ichikawa N."/>
        </authorList>
    </citation>
    <scope>NUCLEOTIDE SEQUENCE [LARGE SCALE GENOMIC DNA]</scope>
    <source>
        <strain evidence="8 9">NBRC 12865</strain>
    </source>
</reference>
<dbReference type="UniPathway" id="UPA00344"/>
<dbReference type="CDD" id="cd00887">
    <property type="entry name" value="MoeA"/>
    <property type="match status" value="1"/>
</dbReference>
<dbReference type="Pfam" id="PF00994">
    <property type="entry name" value="MoCF_biosynth"/>
    <property type="match status" value="1"/>
</dbReference>
<dbReference type="InterPro" id="IPR005110">
    <property type="entry name" value="MoeA_linker/N"/>
</dbReference>
<evidence type="ECO:0000256" key="5">
    <source>
        <dbReference type="RuleBase" id="RU365090"/>
    </source>
</evidence>
<dbReference type="InterPro" id="IPR036688">
    <property type="entry name" value="MoeA_C_domain_IV_sf"/>
</dbReference>
<dbReference type="GO" id="GO:0061599">
    <property type="term" value="F:molybdopterin molybdotransferase activity"/>
    <property type="evidence" value="ECO:0007669"/>
    <property type="project" value="UniProtKB-UniRule"/>
</dbReference>
<feature type="compositionally biased region" description="Basic and acidic residues" evidence="6">
    <location>
        <begin position="102"/>
        <end position="120"/>
    </location>
</feature>
<feature type="domain" description="MoaB/Mog" evidence="7">
    <location>
        <begin position="160"/>
        <end position="298"/>
    </location>
</feature>
<evidence type="ECO:0000256" key="1">
    <source>
        <dbReference type="ARBA" id="ARBA00002901"/>
    </source>
</evidence>
<dbReference type="InterPro" id="IPR036425">
    <property type="entry name" value="MoaB/Mog-like_dom_sf"/>
</dbReference>
<sequence>MLAYGAARPIVSRSVPLHDAAGLTLAEDLRTLRPVPAFDTAAMDGFAVSGPGPWRIRGITRAGTAWRGTLGAGDGVEISTGALVPSGAVAVLPKELASFADGRVRGPEQPEGRHIRRTGEDAAAGDRLAPGGTRIGPALIGLAAACGHDTLPVRPRPRVGLLVSGDELDLSGVPRSGRVRDALGPLIPALVAEIGGETVSSRHVPDLPAGGLAAAVHARHDAEVVVVTGSTSVGDTDQLRRLLADAGARLVIDTVACRPGHPMLLALLRTGRWVVGLPGNPYAALVAARTLLGPLIAGLSGRPLAPLPHLPVRGRAQMSPGLTRVVPVSWAGGEACIVGGHGAAFLRGAAVADALAALPPGWMDGDPAPLLLQGG</sequence>
<dbReference type="InterPro" id="IPR036135">
    <property type="entry name" value="MoeA_linker/N_sf"/>
</dbReference>
<dbReference type="InterPro" id="IPR001453">
    <property type="entry name" value="MoaB/Mog_dom"/>
</dbReference>
<dbReference type="GO" id="GO:0046872">
    <property type="term" value="F:metal ion binding"/>
    <property type="evidence" value="ECO:0007669"/>
    <property type="project" value="UniProtKB-UniRule"/>
</dbReference>
<dbReference type="PANTHER" id="PTHR10192:SF5">
    <property type="entry name" value="GEPHYRIN"/>
    <property type="match status" value="1"/>
</dbReference>
<dbReference type="GO" id="GO:0006777">
    <property type="term" value="P:Mo-molybdopterin cofactor biosynthetic process"/>
    <property type="evidence" value="ECO:0007669"/>
    <property type="project" value="UniProtKB-UniRule"/>
</dbReference>
<accession>A0A4Y3RD23</accession>
<feature type="region of interest" description="Disordered" evidence="6">
    <location>
        <begin position="102"/>
        <end position="129"/>
    </location>
</feature>
<dbReference type="AlphaFoldDB" id="A0A4Y3RD23"/>
<dbReference type="Gene3D" id="3.90.105.10">
    <property type="entry name" value="Molybdopterin biosynthesis moea protein, domain 2"/>
    <property type="match status" value="1"/>
</dbReference>
<dbReference type="SUPFAM" id="SSF53218">
    <property type="entry name" value="Molybdenum cofactor biosynthesis proteins"/>
    <property type="match status" value="1"/>
</dbReference>
<gene>
    <name evidence="8" type="ORF">SGA01_03830</name>
</gene>